<reference evidence="1" key="1">
    <citation type="submission" date="2024-04" db="UniProtKB">
        <authorList>
            <consortium name="EnsemblMetazoa"/>
        </authorList>
    </citation>
    <scope>IDENTIFICATION</scope>
    <source>
        <strain evidence="1">EBRO</strain>
    </source>
</reference>
<dbReference type="AlphaFoldDB" id="A0AAG5DV85"/>
<evidence type="ECO:0000313" key="2">
    <source>
        <dbReference type="Proteomes" id="UP000075880"/>
    </source>
</evidence>
<protein>
    <submittedName>
        <fullName evidence="1">Uncharacterized protein</fullName>
    </submittedName>
</protein>
<sequence>PLEETVLHGPLIPREKFVQRGDVGLRHLERFELGQLPVVPERRYHISQPIERIVETVHPPALACIRRKAALFHHLRLDDADRLTAALRRSRRGGAAGAVCRTATGPYRRRRVGIVVWSSAVYQWRRCSRPFAGRGLSNGQWLLQGDGRLSFRVFV</sequence>
<dbReference type="Proteomes" id="UP000075880">
    <property type="component" value="Unassembled WGS sequence"/>
</dbReference>
<name>A0AAG5DV85_ANOAO</name>
<keyword evidence="2" id="KW-1185">Reference proteome</keyword>
<accession>A0AAG5DV85</accession>
<proteinExistence type="predicted"/>
<organism evidence="1 2">
    <name type="scientific">Anopheles atroparvus</name>
    <name type="common">European mosquito</name>
    <dbReference type="NCBI Taxonomy" id="41427"/>
    <lineage>
        <taxon>Eukaryota</taxon>
        <taxon>Metazoa</taxon>
        <taxon>Ecdysozoa</taxon>
        <taxon>Arthropoda</taxon>
        <taxon>Hexapoda</taxon>
        <taxon>Insecta</taxon>
        <taxon>Pterygota</taxon>
        <taxon>Neoptera</taxon>
        <taxon>Endopterygota</taxon>
        <taxon>Diptera</taxon>
        <taxon>Nematocera</taxon>
        <taxon>Culicoidea</taxon>
        <taxon>Culicidae</taxon>
        <taxon>Anophelinae</taxon>
        <taxon>Anopheles</taxon>
    </lineage>
</organism>
<dbReference type="EnsemblMetazoa" id="ENSAATROPT016468">
    <property type="protein sequence ID" value="ENSAATROPP014473"/>
    <property type="gene ID" value="ENSAATROPG013480"/>
</dbReference>
<evidence type="ECO:0000313" key="1">
    <source>
        <dbReference type="EnsemblMetazoa" id="ENSAATROPP014473"/>
    </source>
</evidence>